<reference evidence="3 4" key="1">
    <citation type="journal article" date="2018" name="Int. J. Syst. Evol. Microbiol.">
        <title>Glycomyces paridis sp. nov., isolated from the medicinal plant Paris polyphylla.</title>
        <authorList>
            <person name="Fang X.M."/>
            <person name="Bai J.L."/>
            <person name="Su J."/>
            <person name="Zhao L.L."/>
            <person name="Liu H.Y."/>
            <person name="Ma B.P."/>
            <person name="Zhang Y.Q."/>
            <person name="Yu L.Y."/>
        </authorList>
    </citation>
    <scope>NUCLEOTIDE SEQUENCE [LARGE SCALE GENOMIC DNA]</scope>
    <source>
        <strain evidence="3 4">CPCC 204357</strain>
    </source>
</reference>
<feature type="region of interest" description="Disordered" evidence="1">
    <location>
        <begin position="1"/>
        <end position="45"/>
    </location>
</feature>
<gene>
    <name evidence="3" type="ORF">E9998_01725</name>
</gene>
<keyword evidence="2" id="KW-0812">Transmembrane</keyword>
<keyword evidence="2" id="KW-1133">Transmembrane helix</keyword>
<proteinExistence type="predicted"/>
<feature type="transmembrane region" description="Helical" evidence="2">
    <location>
        <begin position="149"/>
        <end position="169"/>
    </location>
</feature>
<feature type="compositionally biased region" description="Pro residues" evidence="1">
    <location>
        <begin position="30"/>
        <end position="45"/>
    </location>
</feature>
<keyword evidence="4" id="KW-1185">Reference proteome</keyword>
<comment type="caution">
    <text evidence="3">The sequence shown here is derived from an EMBL/GenBank/DDBJ whole genome shotgun (WGS) entry which is preliminary data.</text>
</comment>
<feature type="compositionally biased region" description="Low complexity" evidence="1">
    <location>
        <begin position="1"/>
        <end position="10"/>
    </location>
</feature>
<sequence>MTSQDPYQPHMQPPPHPVGPQPPGYSQAQPPYPYSHPQPPYPARPAPPGWPHFAFPPPVLVDGYQLVQPRLKPIPSGPAIGSLVAGIGGVLGAIPGLIAAGFSPWTGFTFFMFAALTGIGSVGLALYAKRQINAARGGVSGRGLATTGLVIGIVACSFAVITALIALAAS</sequence>
<evidence type="ECO:0000256" key="2">
    <source>
        <dbReference type="SAM" id="Phobius"/>
    </source>
</evidence>
<evidence type="ECO:0000256" key="1">
    <source>
        <dbReference type="SAM" id="MobiDB-lite"/>
    </source>
</evidence>
<feature type="compositionally biased region" description="Pro residues" evidence="1">
    <location>
        <begin position="11"/>
        <end position="23"/>
    </location>
</feature>
<organism evidence="3 4">
    <name type="scientific">Glycomyces paridis</name>
    <dbReference type="NCBI Taxonomy" id="2126555"/>
    <lineage>
        <taxon>Bacteria</taxon>
        <taxon>Bacillati</taxon>
        <taxon>Actinomycetota</taxon>
        <taxon>Actinomycetes</taxon>
        <taxon>Glycomycetales</taxon>
        <taxon>Glycomycetaceae</taxon>
        <taxon>Glycomyces</taxon>
    </lineage>
</organism>
<protein>
    <recommendedName>
        <fullName evidence="5">DUF4190 domain-containing protein</fullName>
    </recommendedName>
</protein>
<dbReference type="AlphaFoldDB" id="A0A4S8PMW1"/>
<accession>A0A4S8PMW1</accession>
<dbReference type="RefSeq" id="WP_136527961.1">
    <property type="nucleotide sequence ID" value="NZ_STGX01000001.1"/>
</dbReference>
<feature type="transmembrane region" description="Helical" evidence="2">
    <location>
        <begin position="79"/>
        <end position="102"/>
    </location>
</feature>
<evidence type="ECO:0008006" key="5">
    <source>
        <dbReference type="Google" id="ProtNLM"/>
    </source>
</evidence>
<name>A0A4S8PMW1_9ACTN</name>
<dbReference type="EMBL" id="STGX01000001">
    <property type="protein sequence ID" value="THV32188.1"/>
    <property type="molecule type" value="Genomic_DNA"/>
</dbReference>
<keyword evidence="2" id="KW-0472">Membrane</keyword>
<dbReference type="Proteomes" id="UP000305792">
    <property type="component" value="Unassembled WGS sequence"/>
</dbReference>
<evidence type="ECO:0000313" key="3">
    <source>
        <dbReference type="EMBL" id="THV32188.1"/>
    </source>
</evidence>
<dbReference type="OrthoDB" id="5196071at2"/>
<evidence type="ECO:0000313" key="4">
    <source>
        <dbReference type="Proteomes" id="UP000305792"/>
    </source>
</evidence>
<feature type="transmembrane region" description="Helical" evidence="2">
    <location>
        <begin position="108"/>
        <end position="128"/>
    </location>
</feature>